<sequence>MEVTRLPKPTQQQLGQAFSYSESLASSTDVFLNPEVLEAASPLPYHEWMLVTGCYYGLNWL</sequence>
<comment type="caution">
    <text evidence="1">The sequence shown here is derived from an EMBL/GenBank/DDBJ whole genome shotgun (WGS) entry which is preliminary data.</text>
</comment>
<dbReference type="AlphaFoldDB" id="A0AAV7CX82"/>
<dbReference type="Proteomes" id="UP000824782">
    <property type="component" value="Unassembled WGS sequence"/>
</dbReference>
<proteinExistence type="predicted"/>
<evidence type="ECO:0000313" key="1">
    <source>
        <dbReference type="EMBL" id="KAG8589305.1"/>
    </source>
</evidence>
<name>A0AAV7CX82_ENGPU</name>
<evidence type="ECO:0000313" key="2">
    <source>
        <dbReference type="Proteomes" id="UP000824782"/>
    </source>
</evidence>
<keyword evidence="2" id="KW-1185">Reference proteome</keyword>
<protein>
    <submittedName>
        <fullName evidence="1">Uncharacterized protein</fullName>
    </submittedName>
</protein>
<accession>A0AAV7CX82</accession>
<dbReference type="EMBL" id="WNYA01000002">
    <property type="protein sequence ID" value="KAG8589305.1"/>
    <property type="molecule type" value="Genomic_DNA"/>
</dbReference>
<reference evidence="1" key="1">
    <citation type="thesis" date="2020" institute="ProQuest LLC" country="789 East Eisenhower Parkway, Ann Arbor, MI, USA">
        <title>Comparative Genomics and Chromosome Evolution.</title>
        <authorList>
            <person name="Mudd A.B."/>
        </authorList>
    </citation>
    <scope>NUCLEOTIDE SEQUENCE</scope>
    <source>
        <strain evidence="1">237g6f4</strain>
        <tissue evidence="1">Blood</tissue>
    </source>
</reference>
<gene>
    <name evidence="1" type="ORF">GDO81_006343</name>
</gene>
<organism evidence="1 2">
    <name type="scientific">Engystomops pustulosus</name>
    <name type="common">Tungara frog</name>
    <name type="synonym">Physalaemus pustulosus</name>
    <dbReference type="NCBI Taxonomy" id="76066"/>
    <lineage>
        <taxon>Eukaryota</taxon>
        <taxon>Metazoa</taxon>
        <taxon>Chordata</taxon>
        <taxon>Craniata</taxon>
        <taxon>Vertebrata</taxon>
        <taxon>Euteleostomi</taxon>
        <taxon>Amphibia</taxon>
        <taxon>Batrachia</taxon>
        <taxon>Anura</taxon>
        <taxon>Neobatrachia</taxon>
        <taxon>Hyloidea</taxon>
        <taxon>Leptodactylidae</taxon>
        <taxon>Leiuperinae</taxon>
        <taxon>Engystomops</taxon>
    </lineage>
</organism>